<name>A0A087UCC8_STEMI</name>
<feature type="non-terminal residue" evidence="1">
    <location>
        <position position="74"/>
    </location>
</feature>
<protein>
    <submittedName>
        <fullName evidence="1">Uncharacterized protein</fullName>
    </submittedName>
</protein>
<evidence type="ECO:0000313" key="1">
    <source>
        <dbReference type="EMBL" id="KFM75017.1"/>
    </source>
</evidence>
<proteinExistence type="predicted"/>
<evidence type="ECO:0000313" key="2">
    <source>
        <dbReference type="Proteomes" id="UP000054359"/>
    </source>
</evidence>
<sequence length="74" mass="8966">MDNPYTIMHQAEEKYRSGRISKYEYDELCRDMHQMMDSEEFQHIIPFGVNDKPLTVEARNSPNFMKSYNEEDRQ</sequence>
<keyword evidence="2" id="KW-1185">Reference proteome</keyword>
<dbReference type="Proteomes" id="UP000054359">
    <property type="component" value="Unassembled WGS sequence"/>
</dbReference>
<gene>
    <name evidence="1" type="ORF">X975_00803</name>
</gene>
<dbReference type="AlphaFoldDB" id="A0A087UCC8"/>
<organism evidence="1 2">
    <name type="scientific">Stegodyphus mimosarum</name>
    <name type="common">African social velvet spider</name>
    <dbReference type="NCBI Taxonomy" id="407821"/>
    <lineage>
        <taxon>Eukaryota</taxon>
        <taxon>Metazoa</taxon>
        <taxon>Ecdysozoa</taxon>
        <taxon>Arthropoda</taxon>
        <taxon>Chelicerata</taxon>
        <taxon>Arachnida</taxon>
        <taxon>Araneae</taxon>
        <taxon>Araneomorphae</taxon>
        <taxon>Entelegynae</taxon>
        <taxon>Eresoidea</taxon>
        <taxon>Eresidae</taxon>
        <taxon>Stegodyphus</taxon>
    </lineage>
</organism>
<reference evidence="1 2" key="1">
    <citation type="submission" date="2013-11" db="EMBL/GenBank/DDBJ databases">
        <title>Genome sequencing of Stegodyphus mimosarum.</title>
        <authorList>
            <person name="Bechsgaard J."/>
        </authorList>
    </citation>
    <scope>NUCLEOTIDE SEQUENCE [LARGE SCALE GENOMIC DNA]</scope>
</reference>
<accession>A0A087UCC8</accession>
<dbReference type="EMBL" id="KK119190">
    <property type="protein sequence ID" value="KFM75017.1"/>
    <property type="molecule type" value="Genomic_DNA"/>
</dbReference>